<evidence type="ECO:0000313" key="5">
    <source>
        <dbReference type="Ensembl" id="ENSGALP00010017557.1"/>
    </source>
</evidence>
<dbReference type="CDD" id="cd15465">
    <property type="entry name" value="bS6_mito"/>
    <property type="match status" value="1"/>
</dbReference>
<reference evidence="5" key="3">
    <citation type="submission" date="2025-09" db="UniProtKB">
        <authorList>
            <consortium name="Ensembl"/>
        </authorList>
    </citation>
    <scope>IDENTIFICATION</scope>
    <source>
        <strain evidence="5">broiler</strain>
    </source>
</reference>
<dbReference type="GO" id="GO:0005737">
    <property type="term" value="C:cytoplasm"/>
    <property type="evidence" value="ECO:0007669"/>
    <property type="project" value="UniProtKB-ARBA"/>
</dbReference>
<name>A0A8V0YF68_CHICK</name>
<keyword evidence="6" id="KW-1185">Reference proteome</keyword>
<dbReference type="Gene3D" id="3.30.70.60">
    <property type="match status" value="1"/>
</dbReference>
<dbReference type="PANTHER" id="PTHR21011">
    <property type="entry name" value="MITOCHONDRIAL 28S RIBOSOMAL PROTEIN S6"/>
    <property type="match status" value="1"/>
</dbReference>
<evidence type="ECO:0000313" key="6">
    <source>
        <dbReference type="Proteomes" id="UP000000539"/>
    </source>
</evidence>
<evidence type="ECO:0000256" key="1">
    <source>
        <dbReference type="ARBA" id="ARBA00009512"/>
    </source>
</evidence>
<dbReference type="Pfam" id="PF01250">
    <property type="entry name" value="Ribosomal_S6"/>
    <property type="match status" value="1"/>
</dbReference>
<dbReference type="Ensembl" id="ENSGALT00010030268.1">
    <property type="protein sequence ID" value="ENSGALP00010017557.1"/>
    <property type="gene ID" value="ENSGALG00010012648.1"/>
</dbReference>
<dbReference type="GO" id="GO:0003735">
    <property type="term" value="F:structural constituent of ribosome"/>
    <property type="evidence" value="ECO:0007669"/>
    <property type="project" value="InterPro"/>
</dbReference>
<gene>
    <name evidence="5" type="primary">MRPS6</name>
</gene>
<feature type="region of interest" description="Disordered" evidence="4">
    <location>
        <begin position="1"/>
        <end position="24"/>
    </location>
</feature>
<evidence type="ECO:0000256" key="3">
    <source>
        <dbReference type="ARBA" id="ARBA00035365"/>
    </source>
</evidence>
<dbReference type="GO" id="GO:0019843">
    <property type="term" value="F:rRNA binding"/>
    <property type="evidence" value="ECO:0007669"/>
    <property type="project" value="InterPro"/>
</dbReference>
<feature type="region of interest" description="Disordered" evidence="4">
    <location>
        <begin position="69"/>
        <end position="92"/>
    </location>
</feature>
<dbReference type="GO" id="GO:0006412">
    <property type="term" value="P:translation"/>
    <property type="evidence" value="ECO:0007669"/>
    <property type="project" value="InterPro"/>
</dbReference>
<reference evidence="5" key="2">
    <citation type="submission" date="2025-08" db="UniProtKB">
        <authorList>
            <consortium name="Ensembl"/>
        </authorList>
    </citation>
    <scope>IDENTIFICATION</scope>
    <source>
        <strain evidence="5">broiler</strain>
    </source>
</reference>
<accession>A0A8V0YF68</accession>
<dbReference type="InterPro" id="IPR035980">
    <property type="entry name" value="Ribosomal_bS6_sf"/>
</dbReference>
<organism evidence="5 6">
    <name type="scientific">Gallus gallus</name>
    <name type="common">Chicken</name>
    <dbReference type="NCBI Taxonomy" id="9031"/>
    <lineage>
        <taxon>Eukaryota</taxon>
        <taxon>Metazoa</taxon>
        <taxon>Chordata</taxon>
        <taxon>Craniata</taxon>
        <taxon>Vertebrata</taxon>
        <taxon>Euteleostomi</taxon>
        <taxon>Archelosauria</taxon>
        <taxon>Archosauria</taxon>
        <taxon>Dinosauria</taxon>
        <taxon>Saurischia</taxon>
        <taxon>Theropoda</taxon>
        <taxon>Coelurosauria</taxon>
        <taxon>Aves</taxon>
        <taxon>Neognathae</taxon>
        <taxon>Galloanserae</taxon>
        <taxon>Galliformes</taxon>
        <taxon>Phasianidae</taxon>
        <taxon>Phasianinae</taxon>
        <taxon>Gallus</taxon>
    </lineage>
</organism>
<dbReference type="InterPro" id="IPR000529">
    <property type="entry name" value="Ribosomal_bS6"/>
</dbReference>
<dbReference type="AlphaFoldDB" id="A0A8V0YF68"/>
<protein>
    <recommendedName>
        <fullName evidence="2">Small ribosomal subunit protein bS6m</fullName>
    </recommendedName>
    <alternativeName>
        <fullName evidence="3">28S ribosomal protein S6, mitochondrial</fullName>
    </alternativeName>
</protein>
<dbReference type="PANTHER" id="PTHR21011:SF1">
    <property type="entry name" value="SMALL RIBOSOMAL SUBUNIT PROTEIN BS6M"/>
    <property type="match status" value="1"/>
</dbReference>
<evidence type="ECO:0000256" key="4">
    <source>
        <dbReference type="SAM" id="MobiDB-lite"/>
    </source>
</evidence>
<sequence>MQERPNSSRQTAAPQPLRDLRPRSAQEPYPYSAQLLLHLLQLLLLCGGGIQRGGVAALQPVHLDGRLRDRRRLRRGPERRAGPKPLPSAPLTFTSLETGRAADVLSCRTCGTHSGCPTPSGRRGCPFHPWKQLVLSLNLIHLAVFPTSAPWAVLLGQPETAAVLKRTVEALMERGAIVRNLENLGERALPYKISKHNHRHRRGGYFLVDLEGPPSIVSTMMDHLGRDIDIIRRAFIKYPVSKTEECSGIVPVNCEDKLIPKKK</sequence>
<proteinExistence type="inferred from homology"/>
<evidence type="ECO:0000256" key="2">
    <source>
        <dbReference type="ARBA" id="ARBA00035170"/>
    </source>
</evidence>
<dbReference type="GeneTree" id="ENSGT00390000014606"/>
<dbReference type="GO" id="GO:0005840">
    <property type="term" value="C:ribosome"/>
    <property type="evidence" value="ECO:0007669"/>
    <property type="project" value="InterPro"/>
</dbReference>
<feature type="compositionally biased region" description="Polar residues" evidence="4">
    <location>
        <begin position="1"/>
        <end position="13"/>
    </location>
</feature>
<reference evidence="5" key="1">
    <citation type="submission" date="2020-11" db="EMBL/GenBank/DDBJ databases">
        <title>Gallus gallus (Chicken) genome, bGalGal1, GRCg7b, maternal haplotype autosomes + Z &amp; W.</title>
        <authorList>
            <person name="Warren W."/>
            <person name="Formenti G."/>
            <person name="Fedrigo O."/>
            <person name="Haase B."/>
            <person name="Mountcastle J."/>
            <person name="Balacco J."/>
            <person name="Tracey A."/>
            <person name="Schneider V."/>
            <person name="Okimoto R."/>
            <person name="Cheng H."/>
            <person name="Hawken R."/>
            <person name="Howe K."/>
            <person name="Jarvis E.D."/>
        </authorList>
    </citation>
    <scope>NUCLEOTIDE SEQUENCE [LARGE SCALE GENOMIC DNA]</scope>
    <source>
        <strain evidence="5">Broiler</strain>
    </source>
</reference>
<dbReference type="InterPro" id="IPR014717">
    <property type="entry name" value="Transl_elong_EF1B/ribsomal_bS6"/>
</dbReference>
<comment type="similarity">
    <text evidence="1">Belongs to the bacterial ribosomal protein bS6 family.</text>
</comment>
<dbReference type="SUPFAM" id="SSF54995">
    <property type="entry name" value="Ribosomal protein S6"/>
    <property type="match status" value="1"/>
</dbReference>
<dbReference type="Proteomes" id="UP000000539">
    <property type="component" value="Chromosome 1"/>
</dbReference>